<name>U5QG66_GLOK1</name>
<gene>
    <name evidence="1" type="ORF">GKIL_0387</name>
</gene>
<reference evidence="1 2" key="1">
    <citation type="journal article" date="2013" name="PLoS ONE">
        <title>Cultivation and Complete Genome Sequencing of Gloeobacter kilaueensis sp. nov., from a Lava Cave in Kilauea Caldera, Hawai'i.</title>
        <authorList>
            <person name="Saw J.H."/>
            <person name="Schatz M."/>
            <person name="Brown M.V."/>
            <person name="Kunkel D.D."/>
            <person name="Foster J.S."/>
            <person name="Shick H."/>
            <person name="Christensen S."/>
            <person name="Hou S."/>
            <person name="Wan X."/>
            <person name="Donachie S.P."/>
        </authorList>
    </citation>
    <scope>NUCLEOTIDE SEQUENCE [LARGE SCALE GENOMIC DNA]</scope>
    <source>
        <strain evidence="2">JS</strain>
    </source>
</reference>
<dbReference type="KEGG" id="glj:GKIL_0387"/>
<protein>
    <submittedName>
        <fullName evidence="1">Uncharacterized protein</fullName>
    </submittedName>
</protein>
<dbReference type="Proteomes" id="UP000017396">
    <property type="component" value="Chromosome"/>
</dbReference>
<dbReference type="STRING" id="1183438.GKIL_0387"/>
<organism evidence="1 2">
    <name type="scientific">Gloeobacter kilaueensis (strain ATCC BAA-2537 / CCAP 1431/1 / ULC 316 / JS1)</name>
    <dbReference type="NCBI Taxonomy" id="1183438"/>
    <lineage>
        <taxon>Bacteria</taxon>
        <taxon>Bacillati</taxon>
        <taxon>Cyanobacteriota</taxon>
        <taxon>Cyanophyceae</taxon>
        <taxon>Gloeobacterales</taxon>
        <taxon>Gloeobacteraceae</taxon>
        <taxon>Gloeobacter</taxon>
    </lineage>
</organism>
<keyword evidence="2" id="KW-1185">Reference proteome</keyword>
<dbReference type="HOGENOM" id="CLU_2553456_0_0_3"/>
<evidence type="ECO:0000313" key="2">
    <source>
        <dbReference type="Proteomes" id="UP000017396"/>
    </source>
</evidence>
<accession>U5QG66</accession>
<dbReference type="EMBL" id="CP003587">
    <property type="protein sequence ID" value="AGY56634.1"/>
    <property type="molecule type" value="Genomic_DNA"/>
</dbReference>
<dbReference type="AlphaFoldDB" id="U5QG66"/>
<evidence type="ECO:0000313" key="1">
    <source>
        <dbReference type="EMBL" id="AGY56634.1"/>
    </source>
</evidence>
<sequence length="82" mass="9123">MTLIKPDPIYDRFPPRKEVVTPSGIVATVVGHRYNLRGLVDLILVELPDSASSPTGGSRTWFKPTNLTPALTPVRKPVTKWR</sequence>
<dbReference type="RefSeq" id="WP_023171655.1">
    <property type="nucleotide sequence ID" value="NC_022600.1"/>
</dbReference>
<proteinExistence type="predicted"/>